<dbReference type="WBParaSite" id="NBR_0000612101-mRNA-1">
    <property type="protein sequence ID" value="NBR_0000612101-mRNA-1"/>
    <property type="gene ID" value="NBR_0000612101"/>
</dbReference>
<reference evidence="1 2" key="2">
    <citation type="submission" date="2018-11" db="EMBL/GenBank/DDBJ databases">
        <authorList>
            <consortium name="Pathogen Informatics"/>
        </authorList>
    </citation>
    <scope>NUCLEOTIDE SEQUENCE [LARGE SCALE GENOMIC DNA]</scope>
</reference>
<reference evidence="3" key="1">
    <citation type="submission" date="2017-02" db="UniProtKB">
        <authorList>
            <consortium name="WormBaseParasite"/>
        </authorList>
    </citation>
    <scope>IDENTIFICATION</scope>
</reference>
<evidence type="ECO:0000313" key="3">
    <source>
        <dbReference type="WBParaSite" id="NBR_0000612101-mRNA-1"/>
    </source>
</evidence>
<proteinExistence type="predicted"/>
<evidence type="ECO:0000313" key="1">
    <source>
        <dbReference type="EMBL" id="VDL69711.1"/>
    </source>
</evidence>
<gene>
    <name evidence="1" type="ORF">NBR_LOCUS6122</name>
</gene>
<keyword evidence="2" id="KW-1185">Reference proteome</keyword>
<protein>
    <submittedName>
        <fullName evidence="1 3">Uncharacterized protein</fullName>
    </submittedName>
</protein>
<accession>A0A0N4XTZ1</accession>
<dbReference type="Proteomes" id="UP000271162">
    <property type="component" value="Unassembled WGS sequence"/>
</dbReference>
<sequence length="116" mass="13030">MKWSVSLTPSVVTERSMRQGTKRFFFLPGRSSVADDTSKADTSLTTTQVCQKDSEVIAVVAVATFKTPHNSTAGPPTHNTIANRHHNHLLRSDQYQMNGAEDNDERMRHKVFNRDS</sequence>
<dbReference type="AlphaFoldDB" id="A0A0N4XTZ1"/>
<organism evidence="3">
    <name type="scientific">Nippostrongylus brasiliensis</name>
    <name type="common">Rat hookworm</name>
    <dbReference type="NCBI Taxonomy" id="27835"/>
    <lineage>
        <taxon>Eukaryota</taxon>
        <taxon>Metazoa</taxon>
        <taxon>Ecdysozoa</taxon>
        <taxon>Nematoda</taxon>
        <taxon>Chromadorea</taxon>
        <taxon>Rhabditida</taxon>
        <taxon>Rhabditina</taxon>
        <taxon>Rhabditomorpha</taxon>
        <taxon>Strongyloidea</taxon>
        <taxon>Heligmosomidae</taxon>
        <taxon>Nippostrongylus</taxon>
    </lineage>
</organism>
<name>A0A0N4XTZ1_NIPBR</name>
<evidence type="ECO:0000313" key="2">
    <source>
        <dbReference type="Proteomes" id="UP000271162"/>
    </source>
</evidence>
<dbReference type="EMBL" id="UYSL01019778">
    <property type="protein sequence ID" value="VDL69711.1"/>
    <property type="molecule type" value="Genomic_DNA"/>
</dbReference>